<dbReference type="PROSITE" id="PS01071">
    <property type="entry name" value="GRPE"/>
    <property type="match status" value="1"/>
</dbReference>
<gene>
    <name evidence="2" type="ORF">IV203_026075</name>
</gene>
<dbReference type="Proteomes" id="UP000693970">
    <property type="component" value="Unassembled WGS sequence"/>
</dbReference>
<dbReference type="InterPro" id="IPR000740">
    <property type="entry name" value="GrpE"/>
</dbReference>
<dbReference type="GO" id="GO:0051082">
    <property type="term" value="F:unfolded protein binding"/>
    <property type="evidence" value="ECO:0007669"/>
    <property type="project" value="TreeGrafter"/>
</dbReference>
<dbReference type="GO" id="GO:0006457">
    <property type="term" value="P:protein folding"/>
    <property type="evidence" value="ECO:0007669"/>
    <property type="project" value="InterPro"/>
</dbReference>
<sequence>MFLRPSASRAAIRSVVASARLTELSSNERAAILGRRLLSSSITTSRFRVSRHQSMASRSLNDGVRWFSSKSGEEERKEEADTTTTKEPPPENTPADAETVASASKEDELNAQIKDLKDQLLRSYAEQENIRQIARNDVQAANSFAIRKFAKSLLDVADNLDRALEAVGEDQQKSPEFQSFFQGIELTKSGLVKALQSNGVTPYCEEPGDLFNPEHHEALMEYPDPTATPGTVGQVIKKGYMLNGRVLRPAEVGVVKK</sequence>
<dbReference type="GO" id="GO:0001405">
    <property type="term" value="C:PAM complex, Tim23 associated import motor"/>
    <property type="evidence" value="ECO:0007669"/>
    <property type="project" value="TreeGrafter"/>
</dbReference>
<dbReference type="EMBL" id="JAGRRH010000010">
    <property type="protein sequence ID" value="KAG7362715.1"/>
    <property type="molecule type" value="Genomic_DNA"/>
</dbReference>
<dbReference type="GO" id="GO:0051087">
    <property type="term" value="F:protein-folding chaperone binding"/>
    <property type="evidence" value="ECO:0007669"/>
    <property type="project" value="InterPro"/>
</dbReference>
<dbReference type="PANTHER" id="PTHR21237:SF23">
    <property type="entry name" value="GRPE PROTEIN HOMOLOG, MITOCHONDRIAL"/>
    <property type="match status" value="1"/>
</dbReference>
<organism evidence="2 3">
    <name type="scientific">Nitzschia inconspicua</name>
    <dbReference type="NCBI Taxonomy" id="303405"/>
    <lineage>
        <taxon>Eukaryota</taxon>
        <taxon>Sar</taxon>
        <taxon>Stramenopiles</taxon>
        <taxon>Ochrophyta</taxon>
        <taxon>Bacillariophyta</taxon>
        <taxon>Bacillariophyceae</taxon>
        <taxon>Bacillariophycidae</taxon>
        <taxon>Bacillariales</taxon>
        <taxon>Bacillariaceae</taxon>
        <taxon>Nitzschia</taxon>
    </lineage>
</organism>
<dbReference type="GO" id="GO:0030150">
    <property type="term" value="P:protein import into mitochondrial matrix"/>
    <property type="evidence" value="ECO:0007669"/>
    <property type="project" value="TreeGrafter"/>
</dbReference>
<dbReference type="Pfam" id="PF01025">
    <property type="entry name" value="GrpE"/>
    <property type="match status" value="1"/>
</dbReference>
<dbReference type="OrthoDB" id="201635at2759"/>
<dbReference type="GO" id="GO:0000774">
    <property type="term" value="F:adenyl-nucleotide exchange factor activity"/>
    <property type="evidence" value="ECO:0007669"/>
    <property type="project" value="InterPro"/>
</dbReference>
<reference evidence="2" key="1">
    <citation type="journal article" date="2021" name="Sci. Rep.">
        <title>Diploid genomic architecture of Nitzschia inconspicua, an elite biomass production diatom.</title>
        <authorList>
            <person name="Oliver A."/>
            <person name="Podell S."/>
            <person name="Pinowska A."/>
            <person name="Traller J.C."/>
            <person name="Smith S.R."/>
            <person name="McClure R."/>
            <person name="Beliaev A."/>
            <person name="Bohutskyi P."/>
            <person name="Hill E.A."/>
            <person name="Rabines A."/>
            <person name="Zheng H."/>
            <person name="Allen L.Z."/>
            <person name="Kuo A."/>
            <person name="Grigoriev I.V."/>
            <person name="Allen A.E."/>
            <person name="Hazlebeck D."/>
            <person name="Allen E.E."/>
        </authorList>
    </citation>
    <scope>NUCLEOTIDE SEQUENCE</scope>
    <source>
        <strain evidence="2">Hildebrandi</strain>
    </source>
</reference>
<dbReference type="GO" id="GO:0042803">
    <property type="term" value="F:protein homodimerization activity"/>
    <property type="evidence" value="ECO:0007669"/>
    <property type="project" value="InterPro"/>
</dbReference>
<name>A0A9K3LJ95_9STRA</name>
<proteinExistence type="inferred from homology"/>
<keyword evidence="3" id="KW-1185">Reference proteome</keyword>
<protein>
    <submittedName>
        <fullName evidence="2">Ribulose-phosphate 3-epimerase</fullName>
    </submittedName>
</protein>
<dbReference type="CDD" id="cd00446">
    <property type="entry name" value="GrpE"/>
    <property type="match status" value="1"/>
</dbReference>
<feature type="region of interest" description="Disordered" evidence="1">
    <location>
        <begin position="65"/>
        <end position="106"/>
    </location>
</feature>
<comment type="caution">
    <text evidence="2">The sequence shown here is derived from an EMBL/GenBank/DDBJ whole genome shotgun (WGS) entry which is preliminary data.</text>
</comment>
<feature type="compositionally biased region" description="Basic and acidic residues" evidence="1">
    <location>
        <begin position="71"/>
        <end position="80"/>
    </location>
</feature>
<accession>A0A9K3LJ95</accession>
<evidence type="ECO:0000256" key="1">
    <source>
        <dbReference type="SAM" id="MobiDB-lite"/>
    </source>
</evidence>
<dbReference type="AlphaFoldDB" id="A0A9K3LJ95"/>
<dbReference type="HAMAP" id="MF_01151">
    <property type="entry name" value="GrpE"/>
    <property type="match status" value="1"/>
</dbReference>
<dbReference type="PANTHER" id="PTHR21237">
    <property type="entry name" value="GRPE PROTEIN"/>
    <property type="match status" value="1"/>
</dbReference>
<evidence type="ECO:0000313" key="3">
    <source>
        <dbReference type="Proteomes" id="UP000693970"/>
    </source>
</evidence>
<evidence type="ECO:0000313" key="2">
    <source>
        <dbReference type="EMBL" id="KAG7362715.1"/>
    </source>
</evidence>
<reference evidence="2" key="2">
    <citation type="submission" date="2021-04" db="EMBL/GenBank/DDBJ databases">
        <authorList>
            <person name="Podell S."/>
        </authorList>
    </citation>
    <scope>NUCLEOTIDE SEQUENCE</scope>
    <source>
        <strain evidence="2">Hildebrandi</strain>
    </source>
</reference>